<evidence type="ECO:0000256" key="1">
    <source>
        <dbReference type="SAM" id="MobiDB-lite"/>
    </source>
</evidence>
<gene>
    <name evidence="2" type="ORF">GCM10009066_02240</name>
</gene>
<evidence type="ECO:0000313" key="2">
    <source>
        <dbReference type="EMBL" id="GAA0291301.1"/>
    </source>
</evidence>
<accession>A0AAV3S2U5</accession>
<organism evidence="2 3">
    <name type="scientific">Halarchaeum salinum</name>
    <dbReference type="NCBI Taxonomy" id="489912"/>
    <lineage>
        <taxon>Archaea</taxon>
        <taxon>Methanobacteriati</taxon>
        <taxon>Methanobacteriota</taxon>
        <taxon>Stenosarchaea group</taxon>
        <taxon>Halobacteria</taxon>
        <taxon>Halobacteriales</taxon>
        <taxon>Halobacteriaceae</taxon>
    </lineage>
</organism>
<protein>
    <recommendedName>
        <fullName evidence="4">Protein NO VEIN C-terminal domain-containing protein</fullName>
    </recommendedName>
</protein>
<comment type="caution">
    <text evidence="2">The sequence shown here is derived from an EMBL/GenBank/DDBJ whole genome shotgun (WGS) entry which is preliminary data.</text>
</comment>
<evidence type="ECO:0008006" key="4">
    <source>
        <dbReference type="Google" id="ProtNLM"/>
    </source>
</evidence>
<sequence length="1643" mass="184663">MSDQHSSTKPSPPESTAVREALQNHHEHFDDVSGEIALQQLETEQGLKRQYSGRVLYELLQNALDSADSEILVELTENPSSDESEYALVVANDGDELTVAREYNYDIPPENRDGQRPDFNALCSIRTSNKSADESVGNKGIGFRSTFAVGRYARVWSRFERRPGWWGIELHLPLDSDTWNRRLRDPEVQRGHESFLETKRPRLTVDEQRPSFHFPLPLKSDEAGTPLGMTELDGLTTAVVVPIEADQLEHLRDSFRELQANHLYFLGLFEDRRDITVQFETPDLYFERTTWPPNQDTPTHSLSYWRTAELEGLARRADLEISNPGAAIAWPTEQRLAERRETDSEARLYGYLPTAVPSPFEIDIHADFQLRVDRTGVQLDDDLVGPYNRALLKIGAELHLLSVCRHIDLSPDRIDWAWIEPDEITSTTTADSTDPRADIWRLLDSRTRSDAGDAVVDHVQDRLFPHDDGEDPGTYQLWAELAARFFDSASGFPLETYETFWDVSKYWVDRICPHSERSKTWRRTVTALCDAVRESEARVVPIADDTESDRYRAVPLPERGSAPTGGKRQRHSRVVFVRDSDDKRLPLPEPLWKADRAVTTFQFHSSIIQKSPQPLGTRPFNRWEVLSELRQIPNSQPDWEPEPLADDPETAFEHQRALLEFAVDLYRYQSRGGGMEPAEVAEQGPGWRVLDTAGIGDTARRAGRAIATLYLPTTEGLWEPARQLTRDAVDVSRLGELHEEFDDDALNRFLTFLGVGPEQQDGPPLTLIEGGSDGRVPAREVPPRLAEAGAGSLADLSLGCLPASDGDSFSPESWRNSLSNVWDEWLSTLLQTETAARENEDPPLRTSLLEPLSNRPWYPVDGEGYSATSPGVRSDDVDAIPPRSLTLLSTQQKRFPRVLWSVDDDTPDRELLVACGAIDGVDTDTLEQNGSEPAFRVLSQLREGFTLETVTGDRVARSALVDLFDRILEAVVAIEDHETQPVADLQLLCYEPESEPVALSDRDLTWTPWDEADAWIVSDSSDREIMRRFFPQESLVAATIGPQNLSGYEPLEDRGVEIEDDVDFEPLSAGTPDQSTHIEESLEEIVPKLLALAEASLQIDIDGDAAVTRWQAGNFVHVDNAWFEYRVVLEDRRTIENTWRKDSTGDAFFDDGDRPAIRFDTPDGGSPPLPEFGEPLSALLFEEQRQDVDSLFARALSEYEGVNGEARLSRFVEKTDAEPLVAPYERIFDPPANEMELLSQTDAALATLGFALAPHIQSAHQLPNLDPADLTVDDGDAPAEESLTESTINDVLGAVGDDAESPFTPEFRCRDEHHREWESWWEDNRDRFRPYLTHLLHADGDEEMEPDDVERSLEEFVSRNECPRLDFDPQRAVYSWVRTTVDDAELMPSSDAELVEEVRRFAPDFEPVTRAPRTGPSERAWNRPGEIGSPSSPDSEGGTFDHADAIERMRRQSAVGDDAERSFRPAVAEWTRECLEAARREGRLDEARELLVGPFARDGETAKHILEAVDTWAEHGDVDALESGVHVSEVWDGAGFDLIGLEPTTDGWEVVRYEVKALPDGEAAAVHLSSNQFAVYRDVCLDPDAESDPKHRGEWKLIGVEPDNGEAEDLTAELSDLPEYLEQLRSGGFGHDGIVIHLRRADR</sequence>
<dbReference type="EMBL" id="BAAABL010000015">
    <property type="protein sequence ID" value="GAA0291301.1"/>
    <property type="molecule type" value="Genomic_DNA"/>
</dbReference>
<dbReference type="InterPro" id="IPR036890">
    <property type="entry name" value="HATPase_C_sf"/>
</dbReference>
<dbReference type="SUPFAM" id="SSF55874">
    <property type="entry name" value="ATPase domain of HSP90 chaperone/DNA topoisomerase II/histidine kinase"/>
    <property type="match status" value="1"/>
</dbReference>
<reference evidence="2 3" key="1">
    <citation type="journal article" date="2019" name="Int. J. Syst. Evol. Microbiol.">
        <title>The Global Catalogue of Microorganisms (GCM) 10K type strain sequencing project: providing services to taxonomists for standard genome sequencing and annotation.</title>
        <authorList>
            <consortium name="The Broad Institute Genomics Platform"/>
            <consortium name="The Broad Institute Genome Sequencing Center for Infectious Disease"/>
            <person name="Wu L."/>
            <person name="Ma J."/>
        </authorList>
    </citation>
    <scope>NUCLEOTIDE SEQUENCE [LARGE SCALE GENOMIC DNA]</scope>
    <source>
        <strain evidence="2 3">JCM 16330</strain>
    </source>
</reference>
<feature type="region of interest" description="Disordered" evidence="1">
    <location>
        <begin position="1407"/>
        <end position="1439"/>
    </location>
</feature>
<dbReference type="Proteomes" id="UP001500837">
    <property type="component" value="Unassembled WGS sequence"/>
</dbReference>
<name>A0AAV3S2U5_9EURY</name>
<dbReference type="RefSeq" id="WP_211313271.1">
    <property type="nucleotide sequence ID" value="NZ_BAAABL010000015.1"/>
</dbReference>
<keyword evidence="3" id="KW-1185">Reference proteome</keyword>
<evidence type="ECO:0000313" key="3">
    <source>
        <dbReference type="Proteomes" id="UP001500837"/>
    </source>
</evidence>
<proteinExistence type="predicted"/>